<evidence type="ECO:0008006" key="3">
    <source>
        <dbReference type="Google" id="ProtNLM"/>
    </source>
</evidence>
<accession>A0A433ZQD1</accession>
<proteinExistence type="predicted"/>
<dbReference type="RefSeq" id="WP_048822707.1">
    <property type="nucleotide sequence ID" value="NZ_ABGYJJ040000001.1"/>
</dbReference>
<comment type="caution">
    <text evidence="1">The sequence shown here is derived from an EMBL/GenBank/DDBJ whole genome shotgun (WGS) entry which is preliminary data.</text>
</comment>
<evidence type="ECO:0000313" key="1">
    <source>
        <dbReference type="EMBL" id="RUT64331.1"/>
    </source>
</evidence>
<reference evidence="1 2" key="1">
    <citation type="submission" date="2017-08" db="EMBL/GenBank/DDBJ databases">
        <title>Draft genome sequence of pheromone producing symbiont Morganella morganii, of the female New Zealand grass grub Costelytra giveni.</title>
        <authorList>
            <person name="Laugraud A."/>
            <person name="Young S.D."/>
            <person name="Hurst M.H."/>
        </authorList>
    </citation>
    <scope>NUCLEOTIDE SEQUENCE [LARGE SCALE GENOMIC DNA]</scope>
    <source>
        <strain evidence="1 2">MMsCG</strain>
        <plasmid evidence="1">unnamed1</plasmid>
    </source>
</reference>
<evidence type="ECO:0000313" key="2">
    <source>
        <dbReference type="Proteomes" id="UP000286908"/>
    </source>
</evidence>
<dbReference type="OrthoDB" id="5908298at2"/>
<protein>
    <recommendedName>
        <fullName evidence="3">Phage protein</fullName>
    </recommendedName>
</protein>
<gene>
    <name evidence="1" type="ORF">CKG00_14095</name>
</gene>
<sequence length="86" mass="9547">MSNPIILEIAGKEIHFEPNMTAYNGFINEMAMDNKVAPAHNYLSRIVVKEHKADLDELLNIPGAALQIATSVNDKYAPKLDIIVKN</sequence>
<organism evidence="1 2">
    <name type="scientific">Morganella morganii</name>
    <name type="common">Proteus morganii</name>
    <dbReference type="NCBI Taxonomy" id="582"/>
    <lineage>
        <taxon>Bacteria</taxon>
        <taxon>Pseudomonadati</taxon>
        <taxon>Pseudomonadota</taxon>
        <taxon>Gammaproteobacteria</taxon>
        <taxon>Enterobacterales</taxon>
        <taxon>Morganellaceae</taxon>
        <taxon>Morganella</taxon>
    </lineage>
</organism>
<dbReference type="AlphaFoldDB" id="A0A433ZQD1"/>
<dbReference type="EMBL" id="NRQY01000002">
    <property type="protein sequence ID" value="RUT64331.1"/>
    <property type="molecule type" value="Genomic_DNA"/>
</dbReference>
<dbReference type="Pfam" id="PF10963">
    <property type="entry name" value="Phage_TAC_10"/>
    <property type="match status" value="1"/>
</dbReference>
<dbReference type="Proteomes" id="UP000286908">
    <property type="component" value="Unassembled WGS sequence"/>
</dbReference>
<name>A0A433ZQD1_MORMO</name>
<dbReference type="InterPro" id="IPR024406">
    <property type="entry name" value="TAC-10"/>
</dbReference>
<keyword evidence="1" id="KW-0614">Plasmid</keyword>
<geneLocation type="plasmid" evidence="1">
    <name>unnamed1</name>
</geneLocation>